<reference evidence="7 8" key="1">
    <citation type="submission" date="2023-09" db="EMBL/GenBank/DDBJ databases">
        <title>Nesidiocoris tenuis whole genome shotgun sequence.</title>
        <authorList>
            <person name="Shibata T."/>
            <person name="Shimoda M."/>
            <person name="Kobayashi T."/>
            <person name="Uehara T."/>
        </authorList>
    </citation>
    <scope>NUCLEOTIDE SEQUENCE [LARGE SCALE GENOMIC DNA]</scope>
    <source>
        <strain evidence="7 8">Japan</strain>
    </source>
</reference>
<organism evidence="7 8">
    <name type="scientific">Nesidiocoris tenuis</name>
    <dbReference type="NCBI Taxonomy" id="355587"/>
    <lineage>
        <taxon>Eukaryota</taxon>
        <taxon>Metazoa</taxon>
        <taxon>Ecdysozoa</taxon>
        <taxon>Arthropoda</taxon>
        <taxon>Hexapoda</taxon>
        <taxon>Insecta</taxon>
        <taxon>Pterygota</taxon>
        <taxon>Neoptera</taxon>
        <taxon>Paraneoptera</taxon>
        <taxon>Hemiptera</taxon>
        <taxon>Heteroptera</taxon>
        <taxon>Panheteroptera</taxon>
        <taxon>Cimicomorpha</taxon>
        <taxon>Miridae</taxon>
        <taxon>Dicyphina</taxon>
        <taxon>Nesidiocoris</taxon>
    </lineage>
</organism>
<evidence type="ECO:0000256" key="2">
    <source>
        <dbReference type="ARBA" id="ARBA00022670"/>
    </source>
</evidence>
<evidence type="ECO:0000259" key="6">
    <source>
        <dbReference type="SMART" id="SM00720"/>
    </source>
</evidence>
<dbReference type="InterPro" id="IPR022684">
    <property type="entry name" value="Calpain_cysteine_protease"/>
</dbReference>
<dbReference type="EMBL" id="AP028914">
    <property type="protein sequence ID" value="BES95829.1"/>
    <property type="molecule type" value="Genomic_DNA"/>
</dbReference>
<comment type="similarity">
    <text evidence="1">Belongs to the peptidase C2 family.</text>
</comment>
<evidence type="ECO:0000256" key="1">
    <source>
        <dbReference type="ARBA" id="ARBA00007623"/>
    </source>
</evidence>
<proteinExistence type="inferred from homology"/>
<dbReference type="InterPro" id="IPR022682">
    <property type="entry name" value="Calpain_domain_III"/>
</dbReference>
<dbReference type="SUPFAM" id="SSF49758">
    <property type="entry name" value="Calpain large subunit, middle domain (domain III)"/>
    <property type="match status" value="1"/>
</dbReference>
<gene>
    <name evidence="7" type="ORF">NTJ_08638</name>
</gene>
<dbReference type="InterPro" id="IPR036213">
    <property type="entry name" value="Calpain_III_sf"/>
</dbReference>
<feature type="domain" description="Peptidase C2 calpain" evidence="6">
    <location>
        <begin position="57"/>
        <end position="211"/>
    </location>
</feature>
<dbReference type="PANTHER" id="PTHR10183:SF379">
    <property type="entry name" value="CALPAIN-5"/>
    <property type="match status" value="1"/>
</dbReference>
<keyword evidence="3" id="KW-0378">Hydrolase</keyword>
<dbReference type="Pfam" id="PF01067">
    <property type="entry name" value="Calpain_III"/>
    <property type="match status" value="1"/>
</dbReference>
<keyword evidence="2" id="KW-0645">Protease</keyword>
<keyword evidence="4" id="KW-0788">Thiol protease</keyword>
<feature type="compositionally biased region" description="Polar residues" evidence="5">
    <location>
        <begin position="8"/>
        <end position="20"/>
    </location>
</feature>
<name>A0ABN7AUG5_9HEMI</name>
<evidence type="ECO:0000256" key="3">
    <source>
        <dbReference type="ARBA" id="ARBA00022801"/>
    </source>
</evidence>
<accession>A0ABN7AUG5</accession>
<evidence type="ECO:0000313" key="7">
    <source>
        <dbReference type="EMBL" id="BES95829.1"/>
    </source>
</evidence>
<dbReference type="PRINTS" id="PR00704">
    <property type="entry name" value="CALPAIN"/>
</dbReference>
<sequence>MGCGISSGHPTATENAAPNHLTYSQRKTRIIQEEEVDVCVNDEYDVVDTEWANGPEGYEVIEETDEWIPGVSAGGSRNDLELFATNPQFILSLGPAEKHPDTSLHPYLVQPPDKEDSIPVSICLVQHGSEPPLHVAFFIYKVDGRNERLSPEYFLVVPPEADTGAFVNWRQLRHDFNLYPGLYVLVAATFRPHRQGRFTLSVQAKPPFSFGQLLEINDI</sequence>
<protein>
    <recommendedName>
        <fullName evidence="6">Peptidase C2 calpain domain-containing protein</fullName>
    </recommendedName>
</protein>
<feature type="region of interest" description="Disordered" evidence="5">
    <location>
        <begin position="1"/>
        <end position="20"/>
    </location>
</feature>
<dbReference type="SMART" id="SM00720">
    <property type="entry name" value="calpain_III"/>
    <property type="match status" value="1"/>
</dbReference>
<evidence type="ECO:0000256" key="4">
    <source>
        <dbReference type="ARBA" id="ARBA00022807"/>
    </source>
</evidence>
<evidence type="ECO:0000313" key="8">
    <source>
        <dbReference type="Proteomes" id="UP001307889"/>
    </source>
</evidence>
<keyword evidence="8" id="KW-1185">Reference proteome</keyword>
<dbReference type="Gene3D" id="2.60.120.380">
    <property type="match status" value="1"/>
</dbReference>
<dbReference type="PANTHER" id="PTHR10183">
    <property type="entry name" value="CALPAIN"/>
    <property type="match status" value="1"/>
</dbReference>
<dbReference type="Proteomes" id="UP001307889">
    <property type="component" value="Chromosome 6"/>
</dbReference>
<evidence type="ECO:0000256" key="5">
    <source>
        <dbReference type="SAM" id="MobiDB-lite"/>
    </source>
</evidence>
<dbReference type="InterPro" id="IPR022683">
    <property type="entry name" value="Calpain_III"/>
</dbReference>